<feature type="compositionally biased region" description="Polar residues" evidence="2">
    <location>
        <begin position="336"/>
        <end position="346"/>
    </location>
</feature>
<dbReference type="GO" id="GO:0005737">
    <property type="term" value="C:cytoplasm"/>
    <property type="evidence" value="ECO:0007669"/>
    <property type="project" value="TreeGrafter"/>
</dbReference>
<dbReference type="Pfam" id="PF02862">
    <property type="entry name" value="DDHD"/>
    <property type="match status" value="1"/>
</dbReference>
<dbReference type="GO" id="GO:0004620">
    <property type="term" value="F:phospholipase activity"/>
    <property type="evidence" value="ECO:0007669"/>
    <property type="project" value="TreeGrafter"/>
</dbReference>
<evidence type="ECO:0000256" key="1">
    <source>
        <dbReference type="SAM" id="Coils"/>
    </source>
</evidence>
<keyword evidence="5" id="KW-1185">Reference proteome</keyword>
<evidence type="ECO:0000313" key="4">
    <source>
        <dbReference type="EMBL" id="VAI76430.1"/>
    </source>
</evidence>
<accession>A0A9R1BPJ2</accession>
<dbReference type="SUPFAM" id="SSF53474">
    <property type="entry name" value="alpha/beta-Hydrolases"/>
    <property type="match status" value="1"/>
</dbReference>
<reference evidence="4 5" key="1">
    <citation type="submission" date="2017-09" db="EMBL/GenBank/DDBJ databases">
        <authorList>
            <consortium name="International Durum Wheat Genome Sequencing Consortium (IDWGSC)"/>
            <person name="Milanesi L."/>
        </authorList>
    </citation>
    <scope>NUCLEOTIDE SEQUENCE [LARGE SCALE GENOMIC DNA]</scope>
    <source>
        <strain evidence="5">cv. Svevo</strain>
    </source>
</reference>
<feature type="compositionally biased region" description="Polar residues" evidence="2">
    <location>
        <begin position="9"/>
        <end position="22"/>
    </location>
</feature>
<dbReference type="Proteomes" id="UP000324705">
    <property type="component" value="Chromosome 7A"/>
</dbReference>
<proteinExistence type="predicted"/>
<dbReference type="PANTHER" id="PTHR23509">
    <property type="entry name" value="PA-PL1 PHOSPHOLIPASE FAMILY"/>
    <property type="match status" value="1"/>
</dbReference>
<feature type="region of interest" description="Disordered" evidence="2">
    <location>
        <begin position="336"/>
        <end position="358"/>
    </location>
</feature>
<evidence type="ECO:0000256" key="2">
    <source>
        <dbReference type="SAM" id="MobiDB-lite"/>
    </source>
</evidence>
<dbReference type="SMART" id="SM01127">
    <property type="entry name" value="DDHD"/>
    <property type="match status" value="1"/>
</dbReference>
<dbReference type="PANTHER" id="PTHR23509:SF10">
    <property type="entry name" value="LD21067P"/>
    <property type="match status" value="1"/>
</dbReference>
<dbReference type="InterPro" id="IPR029058">
    <property type="entry name" value="AB_hydrolase_fold"/>
</dbReference>
<dbReference type="InterPro" id="IPR058055">
    <property type="entry name" value="PA-PLA1"/>
</dbReference>
<dbReference type="Gramene" id="TRITD7Av1G169300.5">
    <property type="protein sequence ID" value="TRITD7Av1G169300.5"/>
    <property type="gene ID" value="TRITD7Av1G169300"/>
</dbReference>
<gene>
    <name evidence="4" type="ORF">TRITD_7Av1G169300</name>
</gene>
<organism evidence="4 5">
    <name type="scientific">Triticum turgidum subsp. durum</name>
    <name type="common">Durum wheat</name>
    <name type="synonym">Triticum durum</name>
    <dbReference type="NCBI Taxonomy" id="4567"/>
    <lineage>
        <taxon>Eukaryota</taxon>
        <taxon>Viridiplantae</taxon>
        <taxon>Streptophyta</taxon>
        <taxon>Embryophyta</taxon>
        <taxon>Tracheophyta</taxon>
        <taxon>Spermatophyta</taxon>
        <taxon>Magnoliopsida</taxon>
        <taxon>Liliopsida</taxon>
        <taxon>Poales</taxon>
        <taxon>Poaceae</taxon>
        <taxon>BOP clade</taxon>
        <taxon>Pooideae</taxon>
        <taxon>Triticodae</taxon>
        <taxon>Triticeae</taxon>
        <taxon>Triticinae</taxon>
        <taxon>Triticum</taxon>
    </lineage>
</organism>
<evidence type="ECO:0000259" key="3">
    <source>
        <dbReference type="PROSITE" id="PS51043"/>
    </source>
</evidence>
<protein>
    <recommendedName>
        <fullName evidence="3">DDHD domain-containing protein</fullName>
    </recommendedName>
</protein>
<feature type="domain" description="DDHD" evidence="3">
    <location>
        <begin position="728"/>
        <end position="926"/>
    </location>
</feature>
<sequence>MARPEESWARNTSPGDDASTSHAPHPEGASPDLLRNTPSNIARLEDAIENCAARRKYLARTKSPSDGEDVRWYFCKLPLGDRVLSSSVPRTEIVGKGDYFRFSMRDCLALEASFLEREESLLGYWWREYAECSEGPTGSLVKADMSDSEYLYKVEEERVGVPVKGGLYEIFSEVRDKIPKENGSIYHARRGEMGDRRLHLGSMEGRWRTGARRGDGASAAAYGEVDLMRRHCFPVYWNGENRRVLRGHWFARKGGLDWIPLREDVSEQLELAYKYQVWHRRKFQPSGLFAARVDLQGSTPGLHALFTGEDDTWEAWLVFDTGPKLGSNTIKLRRGFSSSGSANPTQDELRQQKEEETDDYCSQVPVGHLVFMVHGIGQRLEKANLVDDVVDFRRVTANLADRYLTPYQRSTQRVLFIPCQWRKSLKLGGENTVEKITLDGVKGLRVALGATVHDVLYYMSPIYCQHIIDSVSGQLNQLYMKFLKRNPGYSGKVSLYGHSLGSVLTYDILCHQESLSAPFPTDYFKMEVSSDEGQVGKGPNTIDVIDSGVKEHDTSSTSGHSCVDNVNRVDQESTRTDHSLTDKTVLPCVLENVPNNDDALESPIPVDGVQTEVENQVENHQMTYTEGATPAVSTKDADECISRSAKELHVVPDKDRLISSLEEEVSHLKAKLAELERQSDSVIQSISSVQSHQDKDANDTVSLVSGKLNIGQGSTSQSYRPRIRYTKLNFKVDTFFAVGSPLGVFLSLRNVRIGVGRGQDYWQDKNVVEEMPCCRQMFNVFHPFDPVAYRVEPLVCEDYVNKRPVVIPYHRGGKRIHVGVQEFTEDVAARSQAIARQFKSLKVKAVAALLSLSKNDTEEDDESTKEEERSYGSMMMERLTGSPDGRVDHVLQEKTFQHPYLSALGSHTNYWRDHDTALFIIKHLYRDIPEEPPTDGTGSAPIRLFYVRDPIAEDTPLTFSDHSSVKEFSRKVKTYSRKGEDDANCEAS</sequence>
<dbReference type="AlphaFoldDB" id="A0A9R1BPJ2"/>
<dbReference type="PROSITE" id="PS51043">
    <property type="entry name" value="DDHD"/>
    <property type="match status" value="1"/>
</dbReference>
<dbReference type="InterPro" id="IPR004177">
    <property type="entry name" value="DDHD_dom"/>
</dbReference>
<dbReference type="OMA" id="WQNENIV"/>
<keyword evidence="1" id="KW-0175">Coiled coil</keyword>
<name>A0A9R1BPJ2_TRITD</name>
<feature type="coiled-coil region" evidence="1">
    <location>
        <begin position="658"/>
        <end position="685"/>
    </location>
</feature>
<evidence type="ECO:0000313" key="5">
    <source>
        <dbReference type="Proteomes" id="UP000324705"/>
    </source>
</evidence>
<dbReference type="GO" id="GO:0046872">
    <property type="term" value="F:metal ion binding"/>
    <property type="evidence" value="ECO:0007669"/>
    <property type="project" value="InterPro"/>
</dbReference>
<feature type="region of interest" description="Disordered" evidence="2">
    <location>
        <begin position="1"/>
        <end position="36"/>
    </location>
</feature>
<dbReference type="EMBL" id="LT934123">
    <property type="protein sequence ID" value="VAI76430.1"/>
    <property type="molecule type" value="Genomic_DNA"/>
</dbReference>